<dbReference type="Gene3D" id="2.30.40.10">
    <property type="entry name" value="Urease, subunit C, domain 1"/>
    <property type="match status" value="1"/>
</dbReference>
<dbReference type="PANTHER" id="PTHR22642">
    <property type="entry name" value="IMIDAZOLONEPROPIONASE"/>
    <property type="match status" value="1"/>
</dbReference>
<accession>A0A017RXA6</accession>
<comment type="caution">
    <text evidence="2">The sequence shown here is derived from an EMBL/GenBank/DDBJ whole genome shotgun (WGS) entry which is preliminary data.</text>
</comment>
<dbReference type="Proteomes" id="UP000019681">
    <property type="component" value="Unassembled WGS sequence"/>
</dbReference>
<dbReference type="InterPro" id="IPR033932">
    <property type="entry name" value="YtcJ-like"/>
</dbReference>
<organism evidence="2 3">
    <name type="scientific">Fervidicella metallireducens AeB</name>
    <dbReference type="NCBI Taxonomy" id="1403537"/>
    <lineage>
        <taxon>Bacteria</taxon>
        <taxon>Bacillati</taxon>
        <taxon>Bacillota</taxon>
        <taxon>Clostridia</taxon>
        <taxon>Eubacteriales</taxon>
        <taxon>Clostridiaceae</taxon>
        <taxon>Fervidicella</taxon>
    </lineage>
</organism>
<dbReference type="InterPro" id="IPR013108">
    <property type="entry name" value="Amidohydro_3"/>
</dbReference>
<dbReference type="Gene3D" id="3.10.310.70">
    <property type="match status" value="1"/>
</dbReference>
<gene>
    <name evidence="2" type="ORF">Q428_02835</name>
</gene>
<sequence>MAEIALINGKVFSMNSKDETYEAVGISEGKIKLTGTTIDVLNNMTNPEVIDLNGKIVLPGFFESHIHFLDFARTLIDLDLKNIKNREEFEDVLSAYSKGLPKDEWILGFGWNEAYLFDGIMPSRELLDGIVQNKPVCLIKQDGHAVILNSCALNILKLDKFKNTFSDEKAPRDSDENYTGLFYEDLVFKILGMITEKLSDVYFKTALKRADYQLISNGITMINDIMTQYPVIYNIYRTMHQKGELNVRIKAGALGGSKEYDEFMNLKGDEFLSVGPVKYFMDGSFGSRTALLFEDYEDDIGNKGMQNITDDKLYEIIEDSLKNNIQIAIHAIGDKAVNKVLNVYEDVFSKYPNKEVRNRIEHIQIIKEEDIDRFKKLGIVASYQPVFNLESTLTINRIGMRRIKDSYRFRTFIEKDIPVIFNSDCPYGSEYLRKKDGTYFKGFEPMIGLHCAANELNLNRREVVPINEAVRCFTFWPAFANHLEDKLGTVEIGKLADLVVLDRDIFEIDKCELKDTNVEMTIINGKIVYKKD</sequence>
<dbReference type="STRING" id="1403537.Q428_02835"/>
<protein>
    <recommendedName>
        <fullName evidence="1">Amidohydrolase 3 domain-containing protein</fullName>
    </recommendedName>
</protein>
<dbReference type="OrthoDB" id="9767366at2"/>
<dbReference type="SUPFAM" id="SSF51556">
    <property type="entry name" value="Metallo-dependent hydrolases"/>
    <property type="match status" value="1"/>
</dbReference>
<dbReference type="InterPro" id="IPR011059">
    <property type="entry name" value="Metal-dep_hydrolase_composite"/>
</dbReference>
<keyword evidence="3" id="KW-1185">Reference proteome</keyword>
<proteinExistence type="predicted"/>
<dbReference type="RefSeq" id="WP_035377953.1">
    <property type="nucleotide sequence ID" value="NZ_AZQP01000005.1"/>
</dbReference>
<dbReference type="SUPFAM" id="SSF51338">
    <property type="entry name" value="Composite domain of metallo-dependent hydrolases"/>
    <property type="match status" value="1"/>
</dbReference>
<evidence type="ECO:0000313" key="2">
    <source>
        <dbReference type="EMBL" id="EYE89413.1"/>
    </source>
</evidence>
<evidence type="ECO:0000259" key="1">
    <source>
        <dbReference type="Pfam" id="PF07969"/>
    </source>
</evidence>
<evidence type="ECO:0000313" key="3">
    <source>
        <dbReference type="Proteomes" id="UP000019681"/>
    </source>
</evidence>
<feature type="domain" description="Amidohydrolase 3" evidence="1">
    <location>
        <begin position="48"/>
        <end position="529"/>
    </location>
</feature>
<reference evidence="2 3" key="1">
    <citation type="journal article" date="2014" name="Genome Announc.">
        <title>Draft Genome Sequence of Fervidicella metallireducens Strain AeBT, an Iron-Reducing Thermoanaerobe from the Great Artesian Basin.</title>
        <authorList>
            <person name="Patel B.K."/>
        </authorList>
    </citation>
    <scope>NUCLEOTIDE SEQUENCE [LARGE SCALE GENOMIC DNA]</scope>
    <source>
        <strain evidence="2 3">AeB</strain>
    </source>
</reference>
<dbReference type="Pfam" id="PF07969">
    <property type="entry name" value="Amidohydro_3"/>
    <property type="match status" value="1"/>
</dbReference>
<dbReference type="CDD" id="cd01300">
    <property type="entry name" value="YtcJ_like"/>
    <property type="match status" value="1"/>
</dbReference>
<dbReference type="PANTHER" id="PTHR22642:SF2">
    <property type="entry name" value="PROTEIN LONG AFTER FAR-RED 3"/>
    <property type="match status" value="1"/>
</dbReference>
<name>A0A017RXA6_9CLOT</name>
<dbReference type="EMBL" id="AZQP01000005">
    <property type="protein sequence ID" value="EYE89413.1"/>
    <property type="molecule type" value="Genomic_DNA"/>
</dbReference>
<dbReference type="InterPro" id="IPR032466">
    <property type="entry name" value="Metal_Hydrolase"/>
</dbReference>
<dbReference type="GO" id="GO:0016810">
    <property type="term" value="F:hydrolase activity, acting on carbon-nitrogen (but not peptide) bonds"/>
    <property type="evidence" value="ECO:0007669"/>
    <property type="project" value="InterPro"/>
</dbReference>
<dbReference type="Gene3D" id="3.20.20.140">
    <property type="entry name" value="Metal-dependent hydrolases"/>
    <property type="match status" value="1"/>
</dbReference>
<dbReference type="AlphaFoldDB" id="A0A017RXA6"/>